<evidence type="ECO:0000259" key="8">
    <source>
        <dbReference type="Pfam" id="PF24961"/>
    </source>
</evidence>
<keyword evidence="3 6" id="KW-1133">Transmembrane helix</keyword>
<dbReference type="AlphaFoldDB" id="A0A410H698"/>
<dbReference type="PANTHER" id="PTHR33507">
    <property type="entry name" value="INNER MEMBRANE PROTEIN YBBJ"/>
    <property type="match status" value="1"/>
</dbReference>
<keyword evidence="11" id="KW-1185">Reference proteome</keyword>
<dbReference type="InterPro" id="IPR012340">
    <property type="entry name" value="NA-bd_OB-fold"/>
</dbReference>
<dbReference type="Pfam" id="PF01957">
    <property type="entry name" value="NfeD"/>
    <property type="match status" value="1"/>
</dbReference>
<feature type="domain" description="NfeD integral membrane" evidence="8">
    <location>
        <begin position="253"/>
        <end position="369"/>
    </location>
</feature>
<name>A0A410H698_9GAMM</name>
<organism evidence="10 11">
    <name type="scientific">Hydrogenovibrio thermophilus</name>
    <dbReference type="NCBI Taxonomy" id="265883"/>
    <lineage>
        <taxon>Bacteria</taxon>
        <taxon>Pseudomonadati</taxon>
        <taxon>Pseudomonadota</taxon>
        <taxon>Gammaproteobacteria</taxon>
        <taxon>Thiotrichales</taxon>
        <taxon>Piscirickettsiaceae</taxon>
        <taxon>Hydrogenovibrio</taxon>
    </lineage>
</organism>
<accession>A0A410H698</accession>
<feature type="transmembrane region" description="Helical" evidence="6">
    <location>
        <begin position="322"/>
        <end position="340"/>
    </location>
</feature>
<dbReference type="InterPro" id="IPR052165">
    <property type="entry name" value="Membrane_assoc_protease"/>
</dbReference>
<dbReference type="Gene3D" id="3.90.226.10">
    <property type="entry name" value="2-enoyl-CoA Hydratase, Chain A, domain 1"/>
    <property type="match status" value="1"/>
</dbReference>
<evidence type="ECO:0000256" key="4">
    <source>
        <dbReference type="ARBA" id="ARBA00023136"/>
    </source>
</evidence>
<dbReference type="InterPro" id="IPR056739">
    <property type="entry name" value="NfeD_membrane"/>
</dbReference>
<comment type="subcellular location">
    <subcellularLocation>
        <location evidence="1">Membrane</location>
        <topology evidence="1">Multi-pass membrane protein</topology>
    </subcellularLocation>
</comment>
<feature type="transmembrane region" description="Helical" evidence="6">
    <location>
        <begin position="352"/>
        <end position="374"/>
    </location>
</feature>
<dbReference type="SUPFAM" id="SSF141322">
    <property type="entry name" value="NfeD domain-like"/>
    <property type="match status" value="1"/>
</dbReference>
<sequence length="453" mass="47626">MMALVLLVQSPALAETSAKSKSPEVIQLTVNDAIGPATADYIERSLAKAEARRAELVVLRLDTPGGLSSSMRDIIKHIAASSVPVATFVAPSGARAASAGTYILFASPVAAMAPGTNLGAATPVQIGGISLPKPSQDPSEESAKPSQPQDASKRKAVNDAVAYIRGLAELHGRNVDWAEKAVREAASLPAQEALALNVIDLMADNTWDLLQQLDGREVQLNQRRLVLHTAGAEVVEMPPDWRSELLSVLTNPNVAYILLLVGVYGIIFEFLNPGGIVPGTIGAIAIVLALYAFQLLPISYAGMALILLGIGLMVAEAFEPSFGILGIGGVVAFVIGSIILMDTDAPGFGIDLSVIVTFAVLSVLVVAAVVHLAFKSYRQPVVSGLQELVGSEAVVLTDFNGKGQVIVHGEHWQAVSEVPLKQNQTVRVTGMKHLTLQVMPIETDSATTEEATS</sequence>
<dbReference type="Pfam" id="PF25145">
    <property type="entry name" value="NfeD1b_N"/>
    <property type="match status" value="1"/>
</dbReference>
<proteinExistence type="predicted"/>
<dbReference type="Pfam" id="PF24961">
    <property type="entry name" value="NfeD_membrane"/>
    <property type="match status" value="1"/>
</dbReference>
<dbReference type="GO" id="GO:0016020">
    <property type="term" value="C:membrane"/>
    <property type="evidence" value="ECO:0007669"/>
    <property type="project" value="UniProtKB-SubCell"/>
</dbReference>
<dbReference type="KEGG" id="htr:EPV75_05335"/>
<dbReference type="InterPro" id="IPR029045">
    <property type="entry name" value="ClpP/crotonase-like_dom_sf"/>
</dbReference>
<evidence type="ECO:0000256" key="6">
    <source>
        <dbReference type="SAM" id="Phobius"/>
    </source>
</evidence>
<dbReference type="PANTHER" id="PTHR33507:SF4">
    <property type="entry name" value="NODULATION COMPETITIVENESS PROTEIN NFED"/>
    <property type="match status" value="1"/>
</dbReference>
<dbReference type="InterPro" id="IPR056738">
    <property type="entry name" value="NfeD1b_N"/>
</dbReference>
<feature type="domain" description="NfeD1b N-terminal" evidence="9">
    <location>
        <begin position="25"/>
        <end position="219"/>
    </location>
</feature>
<dbReference type="EMBL" id="CP035033">
    <property type="protein sequence ID" value="QAB16439.1"/>
    <property type="molecule type" value="Genomic_DNA"/>
</dbReference>
<dbReference type="Gene3D" id="2.40.50.140">
    <property type="entry name" value="Nucleic acid-binding proteins"/>
    <property type="match status" value="1"/>
</dbReference>
<evidence type="ECO:0000313" key="11">
    <source>
        <dbReference type="Proteomes" id="UP000285478"/>
    </source>
</evidence>
<evidence type="ECO:0000259" key="9">
    <source>
        <dbReference type="Pfam" id="PF25145"/>
    </source>
</evidence>
<evidence type="ECO:0000313" key="10">
    <source>
        <dbReference type="EMBL" id="QAB16439.1"/>
    </source>
</evidence>
<dbReference type="CDD" id="cd07020">
    <property type="entry name" value="Clp_protease_NfeD_1"/>
    <property type="match status" value="1"/>
</dbReference>
<feature type="transmembrane region" description="Helical" evidence="6">
    <location>
        <begin position="298"/>
        <end position="315"/>
    </location>
</feature>
<dbReference type="InterPro" id="IPR002810">
    <property type="entry name" value="NfeD-like_C"/>
</dbReference>
<feature type="transmembrane region" description="Helical" evidence="6">
    <location>
        <begin position="276"/>
        <end position="292"/>
    </location>
</feature>
<feature type="transmembrane region" description="Helical" evidence="6">
    <location>
        <begin position="254"/>
        <end position="271"/>
    </location>
</feature>
<keyword evidence="4 6" id="KW-0472">Membrane</keyword>
<reference evidence="10 11" key="1">
    <citation type="journal article" date="2018" name="Environ. Microbiol.">
        <title>Genomes of ubiquitous marine and hypersaline Hydrogenovibrio, Thiomicrorhabdus and Thiomicrospira spp. encode a diversity of mechanisms to sustain chemolithoautotrophy in heterogeneous environments.</title>
        <authorList>
            <person name="Scott K.M."/>
            <person name="Williams J."/>
            <person name="Porter C.M.B."/>
            <person name="Russel S."/>
            <person name="Harmer T.L."/>
            <person name="Paul J.H."/>
            <person name="Antonen K.M."/>
            <person name="Bridges M.K."/>
            <person name="Camper G.J."/>
            <person name="Campla C.K."/>
            <person name="Casella L.G."/>
            <person name="Chase E."/>
            <person name="Conrad J.W."/>
            <person name="Cruz M.C."/>
            <person name="Dunlap D.S."/>
            <person name="Duran L."/>
            <person name="Fahsbender E.M."/>
            <person name="Goldsmith D.B."/>
            <person name="Keeley R.F."/>
            <person name="Kondoff M.R."/>
            <person name="Kussy B.I."/>
            <person name="Lane M.K."/>
            <person name="Lawler S."/>
            <person name="Leigh B.A."/>
            <person name="Lewis C."/>
            <person name="Lostal L.M."/>
            <person name="Marking D."/>
            <person name="Mancera P.A."/>
            <person name="McClenthan E.C."/>
            <person name="McIntyre E.A."/>
            <person name="Mine J.A."/>
            <person name="Modi S."/>
            <person name="Moore B.D."/>
            <person name="Morgan W.A."/>
            <person name="Nelson K.M."/>
            <person name="Nguyen K.N."/>
            <person name="Ogburn N."/>
            <person name="Parrino D.G."/>
            <person name="Pedapudi A.D."/>
            <person name="Pelham R.P."/>
            <person name="Preece A.M."/>
            <person name="Rampersad E.A."/>
            <person name="Richardson J.C."/>
            <person name="Rodgers C.M."/>
            <person name="Schaffer B.L."/>
            <person name="Sheridan N.E."/>
            <person name="Solone M.R."/>
            <person name="Staley Z.R."/>
            <person name="Tabuchi M."/>
            <person name="Waide R.J."/>
            <person name="Wanjugi P.W."/>
            <person name="Young S."/>
            <person name="Clum A."/>
            <person name="Daum C."/>
            <person name="Huntemann M."/>
            <person name="Ivanova N."/>
            <person name="Kyrpides N."/>
            <person name="Mikhailova N."/>
            <person name="Palaniappan K."/>
            <person name="Pillay M."/>
            <person name="Reddy T.B.K."/>
            <person name="Shapiro N."/>
            <person name="Stamatis D."/>
            <person name="Varghese N."/>
            <person name="Woyke T."/>
            <person name="Boden R."/>
            <person name="Freyermuth S.K."/>
            <person name="Kerfeld C.A."/>
        </authorList>
    </citation>
    <scope>NUCLEOTIDE SEQUENCE [LARGE SCALE GENOMIC DNA]</scope>
    <source>
        <strain evidence="10 11">JR-2</strain>
    </source>
</reference>
<gene>
    <name evidence="10" type="ORF">EPV75_05335</name>
</gene>
<feature type="domain" description="NfeD-like C-terminal" evidence="7">
    <location>
        <begin position="386"/>
        <end position="440"/>
    </location>
</feature>
<dbReference type="SUPFAM" id="SSF52096">
    <property type="entry name" value="ClpP/crotonase"/>
    <property type="match status" value="1"/>
</dbReference>
<evidence type="ECO:0000256" key="2">
    <source>
        <dbReference type="ARBA" id="ARBA00022692"/>
    </source>
</evidence>
<protein>
    <submittedName>
        <fullName evidence="10">Nodulation protein NfeD</fullName>
    </submittedName>
</protein>
<evidence type="ECO:0000256" key="3">
    <source>
        <dbReference type="ARBA" id="ARBA00022989"/>
    </source>
</evidence>
<evidence type="ECO:0000259" key="7">
    <source>
        <dbReference type="Pfam" id="PF01957"/>
    </source>
</evidence>
<dbReference type="Proteomes" id="UP000285478">
    <property type="component" value="Chromosome"/>
</dbReference>
<evidence type="ECO:0000256" key="1">
    <source>
        <dbReference type="ARBA" id="ARBA00004141"/>
    </source>
</evidence>
<keyword evidence="2 6" id="KW-0812">Transmembrane</keyword>
<feature type="region of interest" description="Disordered" evidence="5">
    <location>
        <begin position="126"/>
        <end position="155"/>
    </location>
</feature>
<evidence type="ECO:0000256" key="5">
    <source>
        <dbReference type="SAM" id="MobiDB-lite"/>
    </source>
</evidence>
<dbReference type="FunFam" id="3.90.226.10:FF:000089">
    <property type="entry name" value="Membrane-bound serine protease"/>
    <property type="match status" value="1"/>
</dbReference>